<proteinExistence type="predicted"/>
<evidence type="ECO:0000313" key="2">
    <source>
        <dbReference type="EMBL" id="KKL08255.1"/>
    </source>
</evidence>
<reference evidence="2" key="1">
    <citation type="journal article" date="2015" name="Nature">
        <title>Complex archaea that bridge the gap between prokaryotes and eukaryotes.</title>
        <authorList>
            <person name="Spang A."/>
            <person name="Saw J.H."/>
            <person name="Jorgensen S.L."/>
            <person name="Zaremba-Niedzwiedzka K."/>
            <person name="Martijn J."/>
            <person name="Lind A.E."/>
            <person name="van Eijk R."/>
            <person name="Schleper C."/>
            <person name="Guy L."/>
            <person name="Ettema T.J."/>
        </authorList>
    </citation>
    <scope>NUCLEOTIDE SEQUENCE</scope>
</reference>
<gene>
    <name evidence="2" type="ORF">LCGC14_2577710</name>
</gene>
<organism evidence="2">
    <name type="scientific">marine sediment metagenome</name>
    <dbReference type="NCBI Taxonomy" id="412755"/>
    <lineage>
        <taxon>unclassified sequences</taxon>
        <taxon>metagenomes</taxon>
        <taxon>ecological metagenomes</taxon>
    </lineage>
</organism>
<name>A0A0F9AFT5_9ZZZZ</name>
<dbReference type="EMBL" id="LAZR01042952">
    <property type="protein sequence ID" value="KKL08255.1"/>
    <property type="molecule type" value="Genomic_DNA"/>
</dbReference>
<feature type="non-terminal residue" evidence="2">
    <location>
        <position position="1"/>
    </location>
</feature>
<sequence>DGVPEDEVERIEPFTRTATAGPPTRSVLILSLFSAPWRASASVGCPDWLMSGEGLARTAWQTKGRQRNGDKEVMF</sequence>
<feature type="region of interest" description="Disordered" evidence="1">
    <location>
        <begin position="1"/>
        <end position="21"/>
    </location>
</feature>
<accession>A0A0F9AFT5</accession>
<evidence type="ECO:0000256" key="1">
    <source>
        <dbReference type="SAM" id="MobiDB-lite"/>
    </source>
</evidence>
<protein>
    <submittedName>
        <fullName evidence="2">Uncharacterized protein</fullName>
    </submittedName>
</protein>
<comment type="caution">
    <text evidence="2">The sequence shown here is derived from an EMBL/GenBank/DDBJ whole genome shotgun (WGS) entry which is preliminary data.</text>
</comment>
<dbReference type="AlphaFoldDB" id="A0A0F9AFT5"/>